<gene>
    <name evidence="3" type="ORF">G3I46_40350</name>
</gene>
<keyword evidence="2" id="KW-1133">Transmembrane helix</keyword>
<evidence type="ECO:0000256" key="2">
    <source>
        <dbReference type="SAM" id="Phobius"/>
    </source>
</evidence>
<protein>
    <submittedName>
        <fullName evidence="3">ABC transporter permease</fullName>
    </submittedName>
</protein>
<evidence type="ECO:0000256" key="1">
    <source>
        <dbReference type="SAM" id="MobiDB-lite"/>
    </source>
</evidence>
<dbReference type="RefSeq" id="WP_164143728.1">
    <property type="nucleotide sequence ID" value="NZ_JAAGMB010000981.1"/>
</dbReference>
<keyword evidence="2" id="KW-0472">Membrane</keyword>
<comment type="caution">
    <text evidence="3">The sequence shown here is derived from an EMBL/GenBank/DDBJ whole genome shotgun (WGS) entry which is preliminary data.</text>
</comment>
<dbReference type="Proteomes" id="UP000469545">
    <property type="component" value="Unassembled WGS sequence"/>
</dbReference>
<feature type="transmembrane region" description="Helical" evidence="2">
    <location>
        <begin position="147"/>
        <end position="166"/>
    </location>
</feature>
<keyword evidence="2" id="KW-0812">Transmembrane</keyword>
<evidence type="ECO:0000313" key="3">
    <source>
        <dbReference type="EMBL" id="NEB22681.1"/>
    </source>
</evidence>
<accession>A0A6N9UXX9</accession>
<feature type="transmembrane region" description="Helical" evidence="2">
    <location>
        <begin position="208"/>
        <end position="241"/>
    </location>
</feature>
<feature type="region of interest" description="Disordered" evidence="1">
    <location>
        <begin position="314"/>
        <end position="346"/>
    </location>
</feature>
<sequence>MLEVRNRKTVAAIVLIPVVIALAVMAFVWPNARLQPRELPVGVAGPPNAAAQLAQRLGEHGGAFDVTTYATEDAARTAIEERDVYGAFVATPEGPKVLTASAASPVVAQLLTAAAAENAPSGARPVVDDVVAAPEEDPRGSAFGSSVLPLALAGVISGAGVTLLGLRGSRAVVALVGAACGIGLVGAAITDSWLGVLDGTWWAEAGAFALTALAGSAVVAGFAAVLGTAGIGLGAVINVFLGNPFSGVTTAPEMLPEPVGMLGQWLPVGSGGQLLRSVAFFDGNAASGPALTLGAWTLAGLCLVLLGRGRRGGTGAAEGPGKAVEARPAMAGQSTAGQPAAGQRGQ</sequence>
<dbReference type="AlphaFoldDB" id="A0A6N9UXX9"/>
<proteinExistence type="predicted"/>
<feature type="transmembrane region" description="Helical" evidence="2">
    <location>
        <begin position="173"/>
        <end position="196"/>
    </location>
</feature>
<name>A0A6N9UXX9_9ACTN</name>
<reference evidence="3 4" key="1">
    <citation type="submission" date="2020-01" db="EMBL/GenBank/DDBJ databases">
        <title>Insect and environment-associated Actinomycetes.</title>
        <authorList>
            <person name="Currrie C."/>
            <person name="Chevrette M."/>
            <person name="Carlson C."/>
            <person name="Stubbendieck R."/>
            <person name="Wendt-Pienkowski E."/>
        </authorList>
    </citation>
    <scope>NUCLEOTIDE SEQUENCE [LARGE SCALE GENOMIC DNA]</scope>
    <source>
        <strain evidence="3 4">SID14172</strain>
    </source>
</reference>
<organism evidence="3 4">
    <name type="scientific">Streptomyces coelicoflavus</name>
    <dbReference type="NCBI Taxonomy" id="285562"/>
    <lineage>
        <taxon>Bacteria</taxon>
        <taxon>Bacillati</taxon>
        <taxon>Actinomycetota</taxon>
        <taxon>Actinomycetes</taxon>
        <taxon>Kitasatosporales</taxon>
        <taxon>Streptomycetaceae</taxon>
        <taxon>Streptomyces</taxon>
    </lineage>
</organism>
<keyword evidence="4" id="KW-1185">Reference proteome</keyword>
<evidence type="ECO:0000313" key="4">
    <source>
        <dbReference type="Proteomes" id="UP000469545"/>
    </source>
</evidence>
<feature type="transmembrane region" description="Helical" evidence="2">
    <location>
        <begin position="9"/>
        <end position="29"/>
    </location>
</feature>
<dbReference type="EMBL" id="JAAGMB010000981">
    <property type="protein sequence ID" value="NEB22681.1"/>
    <property type="molecule type" value="Genomic_DNA"/>
</dbReference>